<protein>
    <recommendedName>
        <fullName evidence="6">SWIM-type domain-containing protein</fullName>
    </recommendedName>
</protein>
<evidence type="ECO:0000313" key="8">
    <source>
        <dbReference type="Proteomes" id="UP000188268"/>
    </source>
</evidence>
<evidence type="ECO:0000256" key="4">
    <source>
        <dbReference type="PROSITE-ProRule" id="PRU00325"/>
    </source>
</evidence>
<evidence type="ECO:0000256" key="3">
    <source>
        <dbReference type="ARBA" id="ARBA00022833"/>
    </source>
</evidence>
<dbReference type="InterPro" id="IPR018289">
    <property type="entry name" value="MULE_transposase_dom"/>
</dbReference>
<dbReference type="OrthoDB" id="751756at2759"/>
<feature type="compositionally biased region" description="Acidic residues" evidence="5">
    <location>
        <begin position="757"/>
        <end position="766"/>
    </location>
</feature>
<feature type="compositionally biased region" description="Gly residues" evidence="5">
    <location>
        <begin position="36"/>
        <end position="46"/>
    </location>
</feature>
<dbReference type="PANTHER" id="PTHR47718">
    <property type="entry name" value="OS01G0519700 PROTEIN"/>
    <property type="match status" value="1"/>
</dbReference>
<dbReference type="Pfam" id="PF03101">
    <property type="entry name" value="FAR1"/>
    <property type="match status" value="1"/>
</dbReference>
<gene>
    <name evidence="7" type="ORF">CCACVL1_29206</name>
</gene>
<feature type="region of interest" description="Disordered" evidence="5">
    <location>
        <begin position="747"/>
        <end position="767"/>
    </location>
</feature>
<sequence length="795" mass="91650">MEEAEVNAMSPIELNSDNSNEVEFESVETERSIEGGEAGTSVGGSENGLDRSDVDVYETTPEWEDVIRLNGFLIGKDPKKLSREDFENLQFKSIDEAYDFYRAYAHVIGFSARKGSSRVDKDSREVVMKEFSCNRAGARLAKWMKRCTDKRRQPKPLSRCNCPAHMRVTLDQNSGLWQVTLFKDGHNHKLAKESQKFMVRSNREVCSGAAEFARALKKGGSRPCEIMNYLAQEAGGYQNVGFTKKDLCNKLYRDSRNNVKELGDVKSALCYLEKRASVEPGFYVQYQKNNDGESEVFRRAFWADSRSRADYHIFGDVIAFSATYKKNRRDVALLVFVGCNNHHQTIVYGFGLLEKETKEDYVWVLQQFLRCMSDKRPISIVTDGAQAMANALKVVMLEANHRLCVWHIHRNAKRHLPTADAIDKFKRCMLAWWKADDFERGWKELVEMNGMRNNSWVVQMYRIKEYWAQAFITGKFFAGMKTTSRCEGYNSYLKRFIRREGTMVEFMQSIENAALEDYAGHVFTRRSFGRFRKELRREATYYSASAPAVMSTRIKVYRILKYLEPNNEREVSYDPENGSIKCDCMLLETDGIPCRHAIHVMKVENLRSIPKRCIKKRWTKNAKDLSDEEEAFASVDEKAIEALRRSSLQMMLSTICYMGSKSKKAFLEAREKISRLIESMGVESKNAKREDAPSTEDGPEGLTQEQAEPEGHPDQKKRREYKCSFCRKVGHKKPSCPMLEIRTAQPVELGMMRSSDSDSEYNTSDDELCRNGRSWADCRDYMDEEAVLFRSPKKR</sequence>
<dbReference type="OMA" id="MVERHNV"/>
<comment type="caution">
    <text evidence="7">The sequence shown here is derived from an EMBL/GenBank/DDBJ whole genome shotgun (WGS) entry which is preliminary data.</text>
</comment>
<dbReference type="PANTHER" id="PTHR47718:SF15">
    <property type="entry name" value="PROTEIN FAR1-RELATED SEQUENCE 5-LIKE"/>
    <property type="match status" value="1"/>
</dbReference>
<dbReference type="SMART" id="SM00575">
    <property type="entry name" value="ZnF_PMZ"/>
    <property type="match status" value="1"/>
</dbReference>
<evidence type="ECO:0000256" key="2">
    <source>
        <dbReference type="ARBA" id="ARBA00022771"/>
    </source>
</evidence>
<reference evidence="7 8" key="1">
    <citation type="submission" date="2013-09" db="EMBL/GenBank/DDBJ databases">
        <title>Corchorus capsularis genome sequencing.</title>
        <authorList>
            <person name="Alam M."/>
            <person name="Haque M.S."/>
            <person name="Islam M.S."/>
            <person name="Emdad E.M."/>
            <person name="Islam M.M."/>
            <person name="Ahmed B."/>
            <person name="Halim A."/>
            <person name="Hossen Q.M.M."/>
            <person name="Hossain M.Z."/>
            <person name="Ahmed R."/>
            <person name="Khan M.M."/>
            <person name="Islam R."/>
            <person name="Rashid M.M."/>
            <person name="Khan S.A."/>
            <person name="Rahman M.S."/>
            <person name="Alam M."/>
        </authorList>
    </citation>
    <scope>NUCLEOTIDE SEQUENCE [LARGE SCALE GENOMIC DNA]</scope>
    <source>
        <strain evidence="8">cv. CVL-1</strain>
        <tissue evidence="7">Whole seedling</tissue>
    </source>
</reference>
<feature type="region of interest" description="Disordered" evidence="5">
    <location>
        <begin position="682"/>
        <end position="716"/>
    </location>
</feature>
<dbReference type="InterPro" id="IPR006564">
    <property type="entry name" value="Znf_PMZ"/>
</dbReference>
<accession>A0A1R3G372</accession>
<dbReference type="STRING" id="210143.A0A1R3G372"/>
<keyword evidence="8" id="KW-1185">Reference proteome</keyword>
<evidence type="ECO:0000259" key="6">
    <source>
        <dbReference type="PROSITE" id="PS50966"/>
    </source>
</evidence>
<keyword evidence="1" id="KW-0479">Metal-binding</keyword>
<dbReference type="PROSITE" id="PS50966">
    <property type="entry name" value="ZF_SWIM"/>
    <property type="match status" value="1"/>
</dbReference>
<name>A0A1R3G372_COCAP</name>
<dbReference type="AlphaFoldDB" id="A0A1R3G372"/>
<keyword evidence="3" id="KW-0862">Zinc</keyword>
<dbReference type="EMBL" id="AWWV01015497">
    <property type="protein sequence ID" value="OMO52507.1"/>
    <property type="molecule type" value="Genomic_DNA"/>
</dbReference>
<dbReference type="Pfam" id="PF10551">
    <property type="entry name" value="MULE"/>
    <property type="match status" value="1"/>
</dbReference>
<feature type="domain" description="SWIM-type" evidence="6">
    <location>
        <begin position="569"/>
        <end position="605"/>
    </location>
</feature>
<proteinExistence type="predicted"/>
<dbReference type="InterPro" id="IPR004330">
    <property type="entry name" value="FAR1_DNA_bnd_dom"/>
</dbReference>
<evidence type="ECO:0000256" key="1">
    <source>
        <dbReference type="ARBA" id="ARBA00022723"/>
    </source>
</evidence>
<dbReference type="Proteomes" id="UP000188268">
    <property type="component" value="Unassembled WGS sequence"/>
</dbReference>
<dbReference type="InterPro" id="IPR007527">
    <property type="entry name" value="Znf_SWIM"/>
</dbReference>
<evidence type="ECO:0000256" key="5">
    <source>
        <dbReference type="SAM" id="MobiDB-lite"/>
    </source>
</evidence>
<keyword evidence="2 4" id="KW-0863">Zinc-finger</keyword>
<dbReference type="Gramene" id="OMO52507">
    <property type="protein sequence ID" value="OMO52507"/>
    <property type="gene ID" value="CCACVL1_29206"/>
</dbReference>
<evidence type="ECO:0000313" key="7">
    <source>
        <dbReference type="EMBL" id="OMO52507.1"/>
    </source>
</evidence>
<feature type="region of interest" description="Disordered" evidence="5">
    <location>
        <begin position="1"/>
        <end position="52"/>
    </location>
</feature>
<organism evidence="7 8">
    <name type="scientific">Corchorus capsularis</name>
    <name type="common">Jute</name>
    <dbReference type="NCBI Taxonomy" id="210143"/>
    <lineage>
        <taxon>Eukaryota</taxon>
        <taxon>Viridiplantae</taxon>
        <taxon>Streptophyta</taxon>
        <taxon>Embryophyta</taxon>
        <taxon>Tracheophyta</taxon>
        <taxon>Spermatophyta</taxon>
        <taxon>Magnoliopsida</taxon>
        <taxon>eudicotyledons</taxon>
        <taxon>Gunneridae</taxon>
        <taxon>Pentapetalae</taxon>
        <taxon>rosids</taxon>
        <taxon>malvids</taxon>
        <taxon>Malvales</taxon>
        <taxon>Malvaceae</taxon>
        <taxon>Grewioideae</taxon>
        <taxon>Apeibeae</taxon>
        <taxon>Corchorus</taxon>
    </lineage>
</organism>
<dbReference type="GO" id="GO:0008270">
    <property type="term" value="F:zinc ion binding"/>
    <property type="evidence" value="ECO:0007669"/>
    <property type="project" value="UniProtKB-KW"/>
</dbReference>